<sequence>MVEDIKMNAFQEVEDYEYIYVELADGSQAKIKKSVLANLIRTEIKESFLQNNTEIIDDCNSLGTYENNGLYWINEDTKNAPPLTDYKLAFLFKLTSPGFYYQLCVEPYTNNRWYRWFSNYWSDWKKI</sequence>
<proteinExistence type="predicted"/>
<reference evidence="1 4" key="2">
    <citation type="journal article" date="2019" name="Nat. Med.">
        <title>A library of human gut bacterial isolates paired with longitudinal multiomics data enables mechanistic microbiome research.</title>
        <authorList>
            <person name="Poyet M."/>
            <person name="Groussin M."/>
            <person name="Gibbons S.M."/>
            <person name="Avila-Pacheco J."/>
            <person name="Jiang X."/>
            <person name="Kearney S.M."/>
            <person name="Perrotta A.R."/>
            <person name="Berdy B."/>
            <person name="Zhao S."/>
            <person name="Lieberman T.D."/>
            <person name="Swanson P.K."/>
            <person name="Smith M."/>
            <person name="Roesemann S."/>
            <person name="Alexander J.E."/>
            <person name="Rich S.A."/>
            <person name="Livny J."/>
            <person name="Vlamakis H."/>
            <person name="Clish C."/>
            <person name="Bullock K."/>
            <person name="Deik A."/>
            <person name="Scott J."/>
            <person name="Pierce K.A."/>
            <person name="Xavier R.J."/>
            <person name="Alm E.J."/>
        </authorList>
    </citation>
    <scope>NUCLEOTIDE SEQUENCE [LARGE SCALE GENOMIC DNA]</scope>
    <source>
        <strain evidence="1 4">BIOML-A17</strain>
    </source>
</reference>
<evidence type="ECO:0000313" key="4">
    <source>
        <dbReference type="Proteomes" id="UP000440773"/>
    </source>
</evidence>
<dbReference type="Proteomes" id="UP000440773">
    <property type="component" value="Unassembled WGS sequence"/>
</dbReference>
<dbReference type="Proteomes" id="UP000285150">
    <property type="component" value="Unassembled WGS sequence"/>
</dbReference>
<comment type="caution">
    <text evidence="2">The sequence shown here is derived from an EMBL/GenBank/DDBJ whole genome shotgun (WGS) entry which is preliminary data.</text>
</comment>
<evidence type="ECO:0000313" key="2">
    <source>
        <dbReference type="EMBL" id="RGW31810.1"/>
    </source>
</evidence>
<evidence type="ECO:0000313" key="1">
    <source>
        <dbReference type="EMBL" id="KAB5280573.1"/>
    </source>
</evidence>
<evidence type="ECO:0000313" key="3">
    <source>
        <dbReference type="Proteomes" id="UP000285150"/>
    </source>
</evidence>
<organism evidence="2 3">
    <name type="scientific">Bacteroides stercoris</name>
    <dbReference type="NCBI Taxonomy" id="46506"/>
    <lineage>
        <taxon>Bacteria</taxon>
        <taxon>Pseudomonadati</taxon>
        <taxon>Bacteroidota</taxon>
        <taxon>Bacteroidia</taxon>
        <taxon>Bacteroidales</taxon>
        <taxon>Bacteroidaceae</taxon>
        <taxon>Bacteroides</taxon>
    </lineage>
</organism>
<dbReference type="EMBL" id="WCLP01000031">
    <property type="protein sequence ID" value="KAB5280573.1"/>
    <property type="molecule type" value="Genomic_DNA"/>
</dbReference>
<dbReference type="AlphaFoldDB" id="A0A413B340"/>
<dbReference type="RefSeq" id="WP_117859185.1">
    <property type="nucleotide sequence ID" value="NZ_JAHOJC010000097.1"/>
</dbReference>
<protein>
    <submittedName>
        <fullName evidence="2">Uncharacterized protein</fullName>
    </submittedName>
</protein>
<accession>A0A413B340</accession>
<gene>
    <name evidence="2" type="ORF">DWV77_15670</name>
    <name evidence="1" type="ORF">F9962_12175</name>
</gene>
<reference evidence="2 3" key="1">
    <citation type="submission" date="2018-08" db="EMBL/GenBank/DDBJ databases">
        <title>A genome reference for cultivated species of the human gut microbiota.</title>
        <authorList>
            <person name="Zou Y."/>
            <person name="Xue W."/>
            <person name="Luo G."/>
        </authorList>
    </citation>
    <scope>NUCLEOTIDE SEQUENCE [LARGE SCALE GENOMIC DNA]</scope>
    <source>
        <strain evidence="2 3">AF12-7</strain>
    </source>
</reference>
<dbReference type="EMBL" id="QSAF01000027">
    <property type="protein sequence ID" value="RGW31810.1"/>
    <property type="molecule type" value="Genomic_DNA"/>
</dbReference>
<name>A0A413B340_BACSE</name>